<organism evidence="1 2">
    <name type="scientific">Pyropia yezoensis</name>
    <name type="common">Susabi-nori</name>
    <name type="synonym">Porphyra yezoensis</name>
    <dbReference type="NCBI Taxonomy" id="2788"/>
    <lineage>
        <taxon>Eukaryota</taxon>
        <taxon>Rhodophyta</taxon>
        <taxon>Bangiophyceae</taxon>
        <taxon>Bangiales</taxon>
        <taxon>Bangiaceae</taxon>
        <taxon>Pyropia</taxon>
    </lineage>
</organism>
<protein>
    <submittedName>
        <fullName evidence="1">Uncharacterized protein</fullName>
    </submittedName>
</protein>
<gene>
    <name evidence="1" type="ORF">I4F81_002844</name>
</gene>
<keyword evidence="2" id="KW-1185">Reference proteome</keyword>
<sequence>MPDPYGVPPPPLIMPGVPPAAPQLMGSLPFSAPGYTSQFEAPFDAGLLNSDPPAAQPSVGPLAAAAAGAPAKPTYSARVVAAVDRTQLGGPSTALLPPAIANDGPDPLGALLNNLPAPSAPAPPLPAPERPNTRAFVRPPTGASSRGASSVDGAPSIGVAPPPPPPPPPLPIVSGSPLPGRPRVRAPRGLPASASTGRGNSRGSGTPGTPARHLAAARGPTTDTPIAGGASQAVPAASMPRVAAASVSPSGQRAPAVASRAVPSASGAGATASLLRFAPAGSSGGGASLCATPTLQRGGASASGPSTTGRGGAHLGQARAQSKKGKGPKNPSAQPSSAAAAVPRGIPAMSPTLSANKLHDGTPVLSESGYALAHAVSVGLRPIRLDVNGTSASVEELTDTVNKFGHQLQSQGKVLEQVAKGIHSLKADTSAGLTDLKQKVGLDKCDMDAIKADLETAKKNQAELMRIRNRLRAYSKEETATTLLTRRVYLNADHYTDLMHMAIEDELEINEEDARIYAMSRKIYPARRSKTTSMRVRSLLMRSRSHTVQAYKEVIIPVYFEHIGVFTPAPRTKTGKRKRQSAADLQVVADLMDKATAEGWLHEEGYIESDQGYPAMVETVKQFMLMLGAGKRVVASKTVGGGEYVDCTVGHVSIVSAIVRGELEKAAGMKPQRRTGLAGGIYTEFAAEVPRLDDLLPMHDLPARGLRLVDGGDDDRGKLDKDDLVESEELLEEEALDVAALEAGLVDAMEE</sequence>
<accession>A0ACC3BR73</accession>
<comment type="caution">
    <text evidence="1">The sequence shown here is derived from an EMBL/GenBank/DDBJ whole genome shotgun (WGS) entry which is preliminary data.</text>
</comment>
<dbReference type="EMBL" id="CM020618">
    <property type="protein sequence ID" value="KAK1860255.1"/>
    <property type="molecule type" value="Genomic_DNA"/>
</dbReference>
<dbReference type="Proteomes" id="UP000798662">
    <property type="component" value="Chromosome 1"/>
</dbReference>
<reference evidence="1" key="1">
    <citation type="submission" date="2019-11" db="EMBL/GenBank/DDBJ databases">
        <title>Nori genome reveals adaptations in red seaweeds to the harsh intertidal environment.</title>
        <authorList>
            <person name="Wang D."/>
            <person name="Mao Y."/>
        </authorList>
    </citation>
    <scope>NUCLEOTIDE SEQUENCE</scope>
    <source>
        <tissue evidence="1">Gametophyte</tissue>
    </source>
</reference>
<evidence type="ECO:0000313" key="1">
    <source>
        <dbReference type="EMBL" id="KAK1860255.1"/>
    </source>
</evidence>
<name>A0ACC3BR73_PYRYE</name>
<proteinExistence type="predicted"/>
<evidence type="ECO:0000313" key="2">
    <source>
        <dbReference type="Proteomes" id="UP000798662"/>
    </source>
</evidence>